<dbReference type="Gene3D" id="3.90.220.20">
    <property type="entry name" value="DNA methylase specificity domains"/>
    <property type="match status" value="2"/>
</dbReference>
<gene>
    <name evidence="5" type="ORF">FMM80_21325</name>
</gene>
<proteinExistence type="inferred from homology"/>
<dbReference type="PANTHER" id="PTHR30408">
    <property type="entry name" value="TYPE-1 RESTRICTION ENZYME ECOKI SPECIFICITY PROTEIN"/>
    <property type="match status" value="1"/>
</dbReference>
<evidence type="ECO:0000259" key="4">
    <source>
        <dbReference type="Pfam" id="PF01420"/>
    </source>
</evidence>
<reference evidence="5 6" key="1">
    <citation type="submission" date="2019-07" db="EMBL/GenBank/DDBJ databases">
        <title>Draft genome sequences of 15 bacterial species constituting the stable defined intestinal microbiota of the GM15 gnotobiotic mouse model.</title>
        <authorList>
            <person name="Elie C."/>
            <person name="Mathieu A."/>
            <person name="Saliou A."/>
            <person name="Darnaud M."/>
            <person name="Leulier F."/>
            <person name="Tamellini A."/>
        </authorList>
    </citation>
    <scope>NUCLEOTIDE SEQUENCE [LARGE SCALE GENOMIC DNA]</scope>
    <source>
        <strain evidence="6">ASF 502</strain>
    </source>
</reference>
<comment type="similarity">
    <text evidence="1">Belongs to the type-I restriction system S methylase family.</text>
</comment>
<dbReference type="Pfam" id="PF01420">
    <property type="entry name" value="Methylase_S"/>
    <property type="match status" value="1"/>
</dbReference>
<dbReference type="InterPro" id="IPR044946">
    <property type="entry name" value="Restrct_endonuc_typeI_TRD_sf"/>
</dbReference>
<keyword evidence="5" id="KW-0540">Nuclease</keyword>
<feature type="domain" description="Type I restriction modification DNA specificity" evidence="4">
    <location>
        <begin position="15"/>
        <end position="193"/>
    </location>
</feature>
<keyword evidence="2" id="KW-0680">Restriction system</keyword>
<dbReference type="Proteomes" id="UP000474104">
    <property type="component" value="Unassembled WGS sequence"/>
</dbReference>
<dbReference type="InterPro" id="IPR000055">
    <property type="entry name" value="Restrct_endonuc_typeI_TRD"/>
</dbReference>
<dbReference type="GO" id="GO:0003677">
    <property type="term" value="F:DNA binding"/>
    <property type="evidence" value="ECO:0007669"/>
    <property type="project" value="UniProtKB-KW"/>
</dbReference>
<keyword evidence="5" id="KW-0255">Endonuclease</keyword>
<protein>
    <submittedName>
        <fullName evidence="5">Restriction endonuclease subunit S</fullName>
    </submittedName>
</protein>
<accession>A0A9X5CAK0</accession>
<organism evidence="5 6">
    <name type="scientific">Schaedlerella arabinosiphila</name>
    <dbReference type="NCBI Taxonomy" id="2044587"/>
    <lineage>
        <taxon>Bacteria</taxon>
        <taxon>Bacillati</taxon>
        <taxon>Bacillota</taxon>
        <taxon>Clostridia</taxon>
        <taxon>Lachnospirales</taxon>
        <taxon>Lachnospiraceae</taxon>
        <taxon>Schaedlerella</taxon>
    </lineage>
</organism>
<evidence type="ECO:0000313" key="6">
    <source>
        <dbReference type="Proteomes" id="UP000474104"/>
    </source>
</evidence>
<dbReference type="InterPro" id="IPR052021">
    <property type="entry name" value="Type-I_RS_S_subunit"/>
</dbReference>
<comment type="caution">
    <text evidence="5">The sequence shown here is derived from an EMBL/GenBank/DDBJ whole genome shotgun (WGS) entry which is preliminary data.</text>
</comment>
<keyword evidence="5" id="KW-0378">Hydrolase</keyword>
<evidence type="ECO:0000256" key="1">
    <source>
        <dbReference type="ARBA" id="ARBA00010923"/>
    </source>
</evidence>
<sequence>MQICEDEFRIIGMNDGKKVIELSEICELITKGTTPTTLGYKFQKEGINFLKVECFDEEGNFIPDKIVYISEECNEKLKRSQLKQNDILFSIAGAIGRVMIVSENMLPANTNQALAIIRINKDNIFVPYIRLILTSEMVKRQYEKQKQGVAQLNLSLKNIGDLRIPICSLEQQVRYVDIFENLEQLIHKRKTELRAYDILIKSRFVEMFGDTVENPMEWPVKKLGDLSLQINSGNTPKGGEQVYVDKGITFFRSQNVWKDRLEMDDIAYIDESTHAGMSRSSLKHGDILMTKTGRINTENSSLGRAALYMGEDDAANVNGHVYFIRLRAGVSNKFILRILVSDEYRDYIRSVCVGGIDKRQLNKDHFENFPIICPPESMVEEYIKFVEQIDKLRFATQKSLTETQQLFDSLMQKYFG</sequence>
<dbReference type="RefSeq" id="WP_162205905.1">
    <property type="nucleotide sequence ID" value="NZ_VIRB01000129.1"/>
</dbReference>
<dbReference type="GO" id="GO:0004519">
    <property type="term" value="F:endonuclease activity"/>
    <property type="evidence" value="ECO:0007669"/>
    <property type="project" value="UniProtKB-KW"/>
</dbReference>
<name>A0A9X5CAK0_9FIRM</name>
<dbReference type="AlphaFoldDB" id="A0A9X5CAK0"/>
<dbReference type="EMBL" id="VIRB01000129">
    <property type="protein sequence ID" value="NDO71054.1"/>
    <property type="molecule type" value="Genomic_DNA"/>
</dbReference>
<dbReference type="CDD" id="cd17246">
    <property type="entry name" value="RMtype1_S_SonII-TRD2-CR2_like"/>
    <property type="match status" value="1"/>
</dbReference>
<dbReference type="GO" id="GO:0009307">
    <property type="term" value="P:DNA restriction-modification system"/>
    <property type="evidence" value="ECO:0007669"/>
    <property type="project" value="UniProtKB-KW"/>
</dbReference>
<evidence type="ECO:0000256" key="2">
    <source>
        <dbReference type="ARBA" id="ARBA00022747"/>
    </source>
</evidence>
<evidence type="ECO:0000313" key="5">
    <source>
        <dbReference type="EMBL" id="NDO71054.1"/>
    </source>
</evidence>
<evidence type="ECO:0000256" key="3">
    <source>
        <dbReference type="ARBA" id="ARBA00023125"/>
    </source>
</evidence>
<dbReference type="SUPFAM" id="SSF116734">
    <property type="entry name" value="DNA methylase specificity domain"/>
    <property type="match status" value="2"/>
</dbReference>
<keyword evidence="3" id="KW-0238">DNA-binding</keyword>
<dbReference type="PANTHER" id="PTHR30408:SF12">
    <property type="entry name" value="TYPE I RESTRICTION ENZYME MJAVIII SPECIFICITY SUBUNIT"/>
    <property type="match status" value="1"/>
</dbReference>